<dbReference type="AlphaFoldDB" id="A0A3S1BD36"/>
<feature type="non-terminal residue" evidence="2">
    <location>
        <position position="1"/>
    </location>
</feature>
<organism evidence="2 3">
    <name type="scientific">Elysia chlorotica</name>
    <name type="common">Eastern emerald elysia</name>
    <name type="synonym">Sea slug</name>
    <dbReference type="NCBI Taxonomy" id="188477"/>
    <lineage>
        <taxon>Eukaryota</taxon>
        <taxon>Metazoa</taxon>
        <taxon>Spiralia</taxon>
        <taxon>Lophotrochozoa</taxon>
        <taxon>Mollusca</taxon>
        <taxon>Gastropoda</taxon>
        <taxon>Heterobranchia</taxon>
        <taxon>Euthyneura</taxon>
        <taxon>Panpulmonata</taxon>
        <taxon>Sacoglossa</taxon>
        <taxon>Placobranchoidea</taxon>
        <taxon>Plakobranchidae</taxon>
        <taxon>Elysia</taxon>
    </lineage>
</organism>
<keyword evidence="3" id="KW-1185">Reference proteome</keyword>
<dbReference type="STRING" id="188477.A0A3S1BD36"/>
<feature type="compositionally biased region" description="Basic and acidic residues" evidence="1">
    <location>
        <begin position="88"/>
        <end position="105"/>
    </location>
</feature>
<feature type="region of interest" description="Disordered" evidence="1">
    <location>
        <begin position="41"/>
        <end position="197"/>
    </location>
</feature>
<dbReference type="Proteomes" id="UP000271974">
    <property type="component" value="Unassembled WGS sequence"/>
</dbReference>
<evidence type="ECO:0000313" key="2">
    <source>
        <dbReference type="EMBL" id="RUS85528.1"/>
    </source>
</evidence>
<feature type="compositionally biased region" description="Gly residues" evidence="1">
    <location>
        <begin position="132"/>
        <end position="151"/>
    </location>
</feature>
<feature type="compositionally biased region" description="Low complexity" evidence="1">
    <location>
        <begin position="115"/>
        <end position="131"/>
    </location>
</feature>
<gene>
    <name evidence="2" type="ORF">EGW08_006736</name>
</gene>
<feature type="compositionally biased region" description="Polar residues" evidence="1">
    <location>
        <begin position="48"/>
        <end position="70"/>
    </location>
</feature>
<sequence length="197" mass="20111">TKLEQLDQIQQEHKTLEISKITGENGVADDKHNSFMDKFLSGVGLGGFTQNSSKPAQPAKNSAPSGTAVSPGTPDKGDSFTPPPKTLSLEEKQRLAKQQDQERMLKSQKNLVPRPLSTHATSSPSAPTTPVGGSGGVLGGGGGMGGGGTPGSSGPRDLTSTLMASNMRNLSMASKANSVSNIPAGGGGSQLTTARQE</sequence>
<reference evidence="2 3" key="1">
    <citation type="submission" date="2019-01" db="EMBL/GenBank/DDBJ databases">
        <title>A draft genome assembly of the solar-powered sea slug Elysia chlorotica.</title>
        <authorList>
            <person name="Cai H."/>
            <person name="Li Q."/>
            <person name="Fang X."/>
            <person name="Li J."/>
            <person name="Curtis N.E."/>
            <person name="Altenburger A."/>
            <person name="Shibata T."/>
            <person name="Feng M."/>
            <person name="Maeda T."/>
            <person name="Schwartz J.A."/>
            <person name="Shigenobu S."/>
            <person name="Lundholm N."/>
            <person name="Nishiyama T."/>
            <person name="Yang H."/>
            <person name="Hasebe M."/>
            <person name="Li S."/>
            <person name="Pierce S.K."/>
            <person name="Wang J."/>
        </authorList>
    </citation>
    <scope>NUCLEOTIDE SEQUENCE [LARGE SCALE GENOMIC DNA]</scope>
    <source>
        <strain evidence="2">EC2010</strain>
        <tissue evidence="2">Whole organism of an adult</tissue>
    </source>
</reference>
<proteinExistence type="predicted"/>
<accession>A0A3S1BD36</accession>
<comment type="caution">
    <text evidence="2">The sequence shown here is derived from an EMBL/GenBank/DDBJ whole genome shotgun (WGS) entry which is preliminary data.</text>
</comment>
<evidence type="ECO:0000256" key="1">
    <source>
        <dbReference type="SAM" id="MobiDB-lite"/>
    </source>
</evidence>
<dbReference type="EMBL" id="RQTK01000167">
    <property type="protein sequence ID" value="RUS85528.1"/>
    <property type="molecule type" value="Genomic_DNA"/>
</dbReference>
<dbReference type="OrthoDB" id="79687at2759"/>
<name>A0A3S1BD36_ELYCH</name>
<feature type="compositionally biased region" description="Polar residues" evidence="1">
    <location>
        <begin position="158"/>
        <end position="181"/>
    </location>
</feature>
<evidence type="ECO:0000313" key="3">
    <source>
        <dbReference type="Proteomes" id="UP000271974"/>
    </source>
</evidence>
<protein>
    <submittedName>
        <fullName evidence="2">Uncharacterized protein</fullName>
    </submittedName>
</protein>